<accession>A0ACC3SUD6</accession>
<keyword evidence="2" id="KW-1185">Reference proteome</keyword>
<gene>
    <name evidence="1" type="ORF">V1525DRAFT_281384</name>
</gene>
<evidence type="ECO:0000313" key="2">
    <source>
        <dbReference type="Proteomes" id="UP001433508"/>
    </source>
</evidence>
<reference evidence="2" key="1">
    <citation type="journal article" date="2024" name="Front. Bioeng. Biotechnol.">
        <title>Genome-scale model development and genomic sequencing of the oleaginous clade Lipomyces.</title>
        <authorList>
            <person name="Czajka J.J."/>
            <person name="Han Y."/>
            <person name="Kim J."/>
            <person name="Mondo S.J."/>
            <person name="Hofstad B.A."/>
            <person name="Robles A."/>
            <person name="Haridas S."/>
            <person name="Riley R."/>
            <person name="LaButti K."/>
            <person name="Pangilinan J."/>
            <person name="Andreopoulos W."/>
            <person name="Lipzen A."/>
            <person name="Yan J."/>
            <person name="Wang M."/>
            <person name="Ng V."/>
            <person name="Grigoriev I.V."/>
            <person name="Spatafora J.W."/>
            <person name="Magnuson J.K."/>
            <person name="Baker S.E."/>
            <person name="Pomraning K.R."/>
        </authorList>
    </citation>
    <scope>NUCLEOTIDE SEQUENCE [LARGE SCALE GENOMIC DNA]</scope>
    <source>
        <strain evidence="2">CBS 7786</strain>
    </source>
</reference>
<proteinExistence type="predicted"/>
<name>A0ACC3SUD6_LIPKO</name>
<keyword evidence="1" id="KW-0378">Hydrolase</keyword>
<comment type="caution">
    <text evidence="1">The sequence shown here is derived from an EMBL/GenBank/DDBJ whole genome shotgun (WGS) entry which is preliminary data.</text>
</comment>
<organism evidence="1 2">
    <name type="scientific">Lipomyces kononenkoae</name>
    <name type="common">Yeast</name>
    <dbReference type="NCBI Taxonomy" id="34357"/>
    <lineage>
        <taxon>Eukaryota</taxon>
        <taxon>Fungi</taxon>
        <taxon>Dikarya</taxon>
        <taxon>Ascomycota</taxon>
        <taxon>Saccharomycotina</taxon>
        <taxon>Lipomycetes</taxon>
        <taxon>Lipomycetales</taxon>
        <taxon>Lipomycetaceae</taxon>
        <taxon>Lipomyces</taxon>
    </lineage>
</organism>
<dbReference type="Proteomes" id="UP001433508">
    <property type="component" value="Unassembled WGS sequence"/>
</dbReference>
<protein>
    <submittedName>
        <fullName evidence="1">Glycoside hydrolase</fullName>
    </submittedName>
</protein>
<dbReference type="EMBL" id="MU971424">
    <property type="protein sequence ID" value="KAK9235248.1"/>
    <property type="molecule type" value="Genomic_DNA"/>
</dbReference>
<evidence type="ECO:0000313" key="1">
    <source>
        <dbReference type="EMBL" id="KAK9235248.1"/>
    </source>
</evidence>
<sequence length="586" mass="67990">MPHQGRYHEPKWWKEGVVYEIYVSSFKDSNNDGIGDIPGIISKLDYLRDLGVDIIWISPHYQSPQIDMGYDISDYQQIHEPYGSMEDVDTLIEQIHSRGMKIIFDLVINHTSDIHPWFQESRALIDSPKRDWYIWRPPRYDSTGKRCPPTNWRSNFGGPTWTWDESTQQYYFHIYSPGQPDLNWENRDCRRAIYDTAIRFWLDKGIDGFRIDTVNRYSKCSDFPDAAITDPNEETQLAFQYFTNGPRIHEYISEVRSVLANYDVFTVGELPNTPDQADVMRFISAREKQLDMVFNFDTVYLGQTPGDRFRLQTFTKDDFKRELTKWQTVIQDTDAWTTVFLENHDQGRSVSRFASDDPAYRIQAAKMLAIVLGTMTGTLFLYQGQEIGMVNAPPSYPVEEYKCIRSVNHYNNIRQQTGDDPVALSEALEALQKVARDHARVPMQWDDSANAGFCAAQAKPWMRVLDSYREINVANQVGRNGSVFEFWKNMIRFRKQYRDLFVYGVFRAIDQHKDLLVFIKEAADGKRSLTVANMCDQPRQWTLPSSFSDLKPADFALSTCDTQEFHHSQLAAFEGRIYVAGTRADG</sequence>